<dbReference type="PANTHER" id="PTHR43018:SF1">
    <property type="entry name" value="PROTEIN AROA(G)"/>
    <property type="match status" value="1"/>
</dbReference>
<dbReference type="NCBIfam" id="NF006421">
    <property type="entry name" value="PRK08673.1"/>
    <property type="match status" value="1"/>
</dbReference>
<sequence>MTLQQIEKLRKELDLINDQLLELLNRRAEIVQQIGRIKKENNLPFYDPEREQEMFEKLTEKNSGPFSDETIVHLFKEIAKASLKLQEKETEEQLLVSREMKKEDTKIVVGDLVIGGKIPVMIAGPCAVESREQMKAVASELNRLGVSFLRGGAFKPRTSPYSFQGLGREGLRLMREVADEYGMKVVSEVMSAEQLELAEEYVDIFQIGARNMQNFELLKEVGNAKKPVLLKRGFMATLEELMLAAEYIYARGNTQIILCERGIRTFEHWTRNTLDLSAVPILKLKTHLPVIVDVSHSTGRKDIILPISKAALAAGADGLMVEVHNNPAIARSDAHQQLNLEEFASLMEGLGLIKKNKSGC</sequence>
<accession>A0A3Q9HRV8</accession>
<organism evidence="3 4">
    <name type="scientific">Anoxybacter fermentans</name>
    <dbReference type="NCBI Taxonomy" id="1323375"/>
    <lineage>
        <taxon>Bacteria</taxon>
        <taxon>Bacillati</taxon>
        <taxon>Bacillota</taxon>
        <taxon>Clostridia</taxon>
        <taxon>Halanaerobiales</taxon>
        <taxon>Anoxybacter</taxon>
    </lineage>
</organism>
<dbReference type="GO" id="GO:0004106">
    <property type="term" value="F:chorismate mutase activity"/>
    <property type="evidence" value="ECO:0007669"/>
    <property type="project" value="InterPro"/>
</dbReference>
<dbReference type="KEGG" id="aft:BBF96_13095"/>
<dbReference type="InterPro" id="IPR036979">
    <property type="entry name" value="CM_dom_sf"/>
</dbReference>
<dbReference type="InterPro" id="IPR006268">
    <property type="entry name" value="DAHP_syn_2"/>
</dbReference>
<keyword evidence="1" id="KW-0808">Transferase</keyword>
<dbReference type="InterPro" id="IPR002701">
    <property type="entry name" value="CM_II_prokaryot"/>
</dbReference>
<dbReference type="NCBIfam" id="NF009239">
    <property type="entry name" value="PRK12595.1"/>
    <property type="match status" value="1"/>
</dbReference>
<evidence type="ECO:0000256" key="1">
    <source>
        <dbReference type="ARBA" id="ARBA00022679"/>
    </source>
</evidence>
<proteinExistence type="predicted"/>
<dbReference type="PROSITE" id="PS51168">
    <property type="entry name" value="CHORISMATE_MUT_2"/>
    <property type="match status" value="1"/>
</dbReference>
<dbReference type="RefSeq" id="WP_127017609.1">
    <property type="nucleotide sequence ID" value="NZ_CP016379.1"/>
</dbReference>
<dbReference type="InterPro" id="IPR013785">
    <property type="entry name" value="Aldolase_TIM"/>
</dbReference>
<dbReference type="GO" id="GO:0016740">
    <property type="term" value="F:transferase activity"/>
    <property type="evidence" value="ECO:0007669"/>
    <property type="project" value="UniProtKB-KW"/>
</dbReference>
<dbReference type="SMART" id="SM00830">
    <property type="entry name" value="CM_2"/>
    <property type="match status" value="1"/>
</dbReference>
<keyword evidence="4" id="KW-1185">Reference proteome</keyword>
<evidence type="ECO:0000313" key="3">
    <source>
        <dbReference type="EMBL" id="AZR74253.1"/>
    </source>
</evidence>
<dbReference type="AlphaFoldDB" id="A0A3Q9HRV8"/>
<name>A0A3Q9HRV8_9FIRM</name>
<dbReference type="PANTHER" id="PTHR43018">
    <property type="entry name" value="PHOSPHO-2-DEHYDRO-3-DEOXYHEPTONATE ALDOLASE"/>
    <property type="match status" value="1"/>
</dbReference>
<dbReference type="Pfam" id="PF00793">
    <property type="entry name" value="DAHP_synth_1"/>
    <property type="match status" value="1"/>
</dbReference>
<dbReference type="SUPFAM" id="SSF51569">
    <property type="entry name" value="Aldolase"/>
    <property type="match status" value="1"/>
</dbReference>
<dbReference type="EMBL" id="CP016379">
    <property type="protein sequence ID" value="AZR74253.1"/>
    <property type="molecule type" value="Genomic_DNA"/>
</dbReference>
<evidence type="ECO:0000259" key="2">
    <source>
        <dbReference type="PROSITE" id="PS51168"/>
    </source>
</evidence>
<reference evidence="3 4" key="1">
    <citation type="submission" date="2016-07" db="EMBL/GenBank/DDBJ databases">
        <title>Genome and transcriptome analysis of iron-reducing fermentative bacteria Anoxybacter fermentans.</title>
        <authorList>
            <person name="Zeng X."/>
            <person name="Shao Z."/>
        </authorList>
    </citation>
    <scope>NUCLEOTIDE SEQUENCE [LARGE SCALE GENOMIC DNA]</scope>
    <source>
        <strain evidence="3 4">DY22613</strain>
    </source>
</reference>
<feature type="domain" description="Chorismate mutase" evidence="2">
    <location>
        <begin position="1"/>
        <end position="90"/>
    </location>
</feature>
<dbReference type="OrthoDB" id="9780456at2"/>
<dbReference type="InterPro" id="IPR006218">
    <property type="entry name" value="DAHP1/KDSA"/>
</dbReference>
<dbReference type="Gene3D" id="3.20.20.70">
    <property type="entry name" value="Aldolase class I"/>
    <property type="match status" value="1"/>
</dbReference>
<dbReference type="Pfam" id="PF01817">
    <property type="entry name" value="CM_2"/>
    <property type="match status" value="1"/>
</dbReference>
<dbReference type="Gene3D" id="1.20.59.10">
    <property type="entry name" value="Chorismate mutase"/>
    <property type="match status" value="1"/>
</dbReference>
<dbReference type="InterPro" id="IPR010954">
    <property type="entry name" value="Chorismate_mutase_GmP-bac"/>
</dbReference>
<evidence type="ECO:0000313" key="4">
    <source>
        <dbReference type="Proteomes" id="UP000267250"/>
    </source>
</evidence>
<dbReference type="NCBIfam" id="TIGR01801">
    <property type="entry name" value="CM_A"/>
    <property type="match status" value="1"/>
</dbReference>
<dbReference type="GO" id="GO:0046417">
    <property type="term" value="P:chorismate metabolic process"/>
    <property type="evidence" value="ECO:0007669"/>
    <property type="project" value="InterPro"/>
</dbReference>
<dbReference type="InterPro" id="IPR036263">
    <property type="entry name" value="Chorismate_II_sf"/>
</dbReference>
<dbReference type="NCBIfam" id="TIGR01361">
    <property type="entry name" value="DAHP_synth_Bsub"/>
    <property type="match status" value="1"/>
</dbReference>
<dbReference type="Proteomes" id="UP000267250">
    <property type="component" value="Chromosome"/>
</dbReference>
<protein>
    <submittedName>
        <fullName evidence="3">Chorismate mutase</fullName>
    </submittedName>
</protein>
<dbReference type="SUPFAM" id="SSF48600">
    <property type="entry name" value="Chorismate mutase II"/>
    <property type="match status" value="1"/>
</dbReference>
<dbReference type="GO" id="GO:0016832">
    <property type="term" value="F:aldehyde-lyase activity"/>
    <property type="evidence" value="ECO:0007669"/>
    <property type="project" value="InterPro"/>
</dbReference>
<gene>
    <name evidence="3" type="ORF">BBF96_13095</name>
</gene>
<dbReference type="InterPro" id="IPR052899">
    <property type="entry name" value="Class-I_DAHP_synthase"/>
</dbReference>
<dbReference type="GO" id="GO:0009073">
    <property type="term" value="P:aromatic amino acid family biosynthetic process"/>
    <property type="evidence" value="ECO:0007669"/>
    <property type="project" value="InterPro"/>
</dbReference>